<gene>
    <name evidence="2" type="ORF">FEAC_10090</name>
</gene>
<comment type="caution">
    <text evidence="2">The sequence shown here is derived from an EMBL/GenBank/DDBJ whole genome shotgun (WGS) entry which is preliminary data.</text>
</comment>
<keyword evidence="1" id="KW-0812">Transmembrane</keyword>
<organism evidence="2 3">
    <name type="scientific">Ferrimicrobium acidiphilum DSM 19497</name>
    <dbReference type="NCBI Taxonomy" id="1121877"/>
    <lineage>
        <taxon>Bacteria</taxon>
        <taxon>Bacillati</taxon>
        <taxon>Actinomycetota</taxon>
        <taxon>Acidimicrobiia</taxon>
        <taxon>Acidimicrobiales</taxon>
        <taxon>Acidimicrobiaceae</taxon>
        <taxon>Ferrimicrobium</taxon>
    </lineage>
</organism>
<keyword evidence="1" id="KW-0472">Membrane</keyword>
<accession>A0A0D8FVJ8</accession>
<reference evidence="2 3" key="1">
    <citation type="submission" date="2015-01" db="EMBL/GenBank/DDBJ databases">
        <title>Draft genome of the acidophilic iron oxidizer Ferrimicrobium acidiphilum strain T23.</title>
        <authorList>
            <person name="Poehlein A."/>
            <person name="Eisen S."/>
            <person name="Schloemann M."/>
            <person name="Johnson B.D."/>
            <person name="Daniel R."/>
            <person name="Muehling M."/>
        </authorList>
    </citation>
    <scope>NUCLEOTIDE SEQUENCE [LARGE SCALE GENOMIC DNA]</scope>
    <source>
        <strain evidence="2 3">T23</strain>
    </source>
</reference>
<dbReference type="EMBL" id="JXUW01000006">
    <property type="protein sequence ID" value="KJE77295.1"/>
    <property type="molecule type" value="Genomic_DNA"/>
</dbReference>
<feature type="transmembrane region" description="Helical" evidence="1">
    <location>
        <begin position="31"/>
        <end position="49"/>
    </location>
</feature>
<proteinExistence type="predicted"/>
<keyword evidence="1" id="KW-1133">Transmembrane helix</keyword>
<name>A0A0D8FVJ8_9ACTN</name>
<dbReference type="Proteomes" id="UP000032336">
    <property type="component" value="Unassembled WGS sequence"/>
</dbReference>
<evidence type="ECO:0000313" key="3">
    <source>
        <dbReference type="Proteomes" id="UP000032336"/>
    </source>
</evidence>
<protein>
    <submittedName>
        <fullName evidence="2">Uncharacterized protein</fullName>
    </submittedName>
</protein>
<sequence length="51" mass="5650">MYVSFAYVNNCRGDSCLSCHLLLAVRISVPYVQALVGLSIMLQLACSLTRR</sequence>
<evidence type="ECO:0000313" key="2">
    <source>
        <dbReference type="EMBL" id="KJE77295.1"/>
    </source>
</evidence>
<keyword evidence="3" id="KW-1185">Reference proteome</keyword>
<dbReference type="AlphaFoldDB" id="A0A0D8FVJ8"/>
<evidence type="ECO:0000256" key="1">
    <source>
        <dbReference type="SAM" id="Phobius"/>
    </source>
</evidence>